<gene>
    <name evidence="1" type="ORF">QAD02_018077</name>
</gene>
<organism evidence="1 2">
    <name type="scientific">Eretmocerus hayati</name>
    <dbReference type="NCBI Taxonomy" id="131215"/>
    <lineage>
        <taxon>Eukaryota</taxon>
        <taxon>Metazoa</taxon>
        <taxon>Ecdysozoa</taxon>
        <taxon>Arthropoda</taxon>
        <taxon>Hexapoda</taxon>
        <taxon>Insecta</taxon>
        <taxon>Pterygota</taxon>
        <taxon>Neoptera</taxon>
        <taxon>Endopterygota</taxon>
        <taxon>Hymenoptera</taxon>
        <taxon>Apocrita</taxon>
        <taxon>Proctotrupomorpha</taxon>
        <taxon>Chalcidoidea</taxon>
        <taxon>Aphelinidae</taxon>
        <taxon>Aphelininae</taxon>
        <taxon>Eretmocerus</taxon>
    </lineage>
</organism>
<evidence type="ECO:0000313" key="1">
    <source>
        <dbReference type="EMBL" id="KAJ8682285.1"/>
    </source>
</evidence>
<dbReference type="Proteomes" id="UP001239111">
    <property type="component" value="Chromosome 1"/>
</dbReference>
<proteinExistence type="predicted"/>
<protein>
    <submittedName>
        <fullName evidence="1">Uncharacterized protein</fullName>
    </submittedName>
</protein>
<sequence length="1371" mass="157112">MTLLGYWVLLNVFHVSNLELIVEDQEYLVFIWTIHMYLYNLSSFENQQSDNVVKIDGDLFFFTDPKVELDVEEPLPPEFMGQLDGSDGFPKYELVEEEIENLYSISHTYDIGNEKLQASTLLKSFDLKNDVSHLKAENDALSGDCKGIIEPSANVGVVGQLGDEPLFTDFEAVVEIPLSYQNPASSNTHINDHVSGSHCSKSDKSDPISDSAWNQQEIETRSQFYCNICNIVFETEKILERHTVMMHKSYELFSCQICGQSFLEKGLLRDHVMKEHIGDGPTPTKQYSCDVCGFGFDIESDLTNHTKIHQRKKSFCCDHCGEEFCTKKNLIQHMENYRHASGYDESSSALTSFIKFEDLSYHTNVRSNGEHSTSNLGSKVPKQNCELKVHRNPHAPSDSSYSCDFYGKSYDSKRDIETHLKRHEAKIPSCNICGKMYAFNSDMSRHMRFHTKEKPFSCNVCFKSFGYKTNLVVHSRIHDSKKPISCDICRRRFANEYDLQAHSSLHVKEDKRFQCHLCLKSLTSRCAMKYHLRVHTREKPFSCKICGKSFSQKRYLNIHLPAHTNPRTFSCDTCGKSYVSSTSLSRHSKFSHHNDVAEEIEPLFMDSRRNGYFQLKELRIHLKRYTHDQLILRVGKLEGRTNLDDSPKMYMDGRFSSRNPTDGNFLKRDRTISAQKQGADECLTCDVCFETFIDSQSMESHRATHSHRKFPKCKVCGRSFINYNSFLNHLCTHTTDKSPAREAHIGHPVQEIVANTCTDNMTEKGHFSRSICDRKFNQENNMTRHTLTHMNAKPFSCEFCSKTFSQIDNLDVHRLFHLDSECFSCKLCGYQSKTKYSLSAHMHKHTGEKPFSCNDCDKRFIYKSTLTRHAYTHTGEKSFSCQICGHKCSQSNNLKVHMRIHTGERPFSCNVCGKGFSQSGSLTIHRRTHTGEKPYLCKVCGARFTQKCSLKKHEYTHTGEEPFSCQVCGDKFISEHLLTVHVGHHTGERPFVSKVSGRKFSFSSNLSALMRIRTEEKPFKCKLCGKRFKSAIGLIGHKRVHSGEKPFLCTICGYKFRCRANLSVHMRKHTGEKPFFCNFCGKRFRHKSTLMNHVYVHSDKKRFFCDVCGHGFNRKGSLATHLRQYPGGKSFPCEVCGKRFHFRSTLTRHLLTHKEAKSFPCEVNHVDRSTGGTHLSNHVSPQRPQEQFCCEYCGERFDLKSCVKRHIIKTHANQEVVDGEQSLKVEICNNVLSAEDAFLECKTTDLGCNEEEDFGRDYATLLMDEKPTLLHIKREISKNENGLERHLKSHAESNSWLVFESESTEKVRLSNHLQAQELASIIGIGATDLCQGAHPDENIGVTDLAPDIASFRDVEEFDIKFELDAVKKIEE</sequence>
<evidence type="ECO:0000313" key="2">
    <source>
        <dbReference type="Proteomes" id="UP001239111"/>
    </source>
</evidence>
<keyword evidence="2" id="KW-1185">Reference proteome</keyword>
<comment type="caution">
    <text evidence="1">The sequence shown here is derived from an EMBL/GenBank/DDBJ whole genome shotgun (WGS) entry which is preliminary data.</text>
</comment>
<accession>A0ACC2PFC9</accession>
<reference evidence="1" key="1">
    <citation type="submission" date="2023-04" db="EMBL/GenBank/DDBJ databases">
        <title>A chromosome-level genome assembly of the parasitoid wasp Eretmocerus hayati.</title>
        <authorList>
            <person name="Zhong Y."/>
            <person name="Liu S."/>
            <person name="Liu Y."/>
        </authorList>
    </citation>
    <scope>NUCLEOTIDE SEQUENCE</scope>
    <source>
        <strain evidence="1">ZJU_SS_LIU_2023</strain>
    </source>
</reference>
<name>A0ACC2PFC9_9HYME</name>
<dbReference type="EMBL" id="CM056741">
    <property type="protein sequence ID" value="KAJ8682285.1"/>
    <property type="molecule type" value="Genomic_DNA"/>
</dbReference>